<dbReference type="EMBL" id="JBHUDJ010000015">
    <property type="protein sequence ID" value="MFD1589335.1"/>
    <property type="molecule type" value="Genomic_DNA"/>
</dbReference>
<dbReference type="Proteomes" id="UP001597119">
    <property type="component" value="Unassembled WGS sequence"/>
</dbReference>
<dbReference type="RefSeq" id="WP_247381254.1">
    <property type="nucleotide sequence ID" value="NZ_JALLGV010000009.1"/>
</dbReference>
<sequence>METNRSQKDPSPSKLQEAVDAIAGEFDYPDSLTIEYQVRGSGEKRTQFIISTQESDADSILVLSHDATSDHPELASES</sequence>
<evidence type="ECO:0000313" key="2">
    <source>
        <dbReference type="Proteomes" id="UP001597119"/>
    </source>
</evidence>
<gene>
    <name evidence="1" type="ORF">ACFR9U_20355</name>
</gene>
<proteinExistence type="predicted"/>
<evidence type="ECO:0008006" key="3">
    <source>
        <dbReference type="Google" id="ProtNLM"/>
    </source>
</evidence>
<dbReference type="AlphaFoldDB" id="A0ABD6CGH6"/>
<name>A0ABD6CGH6_9EURY</name>
<accession>A0ABD6CGH6</accession>
<reference evidence="1 2" key="1">
    <citation type="journal article" date="2019" name="Int. J. Syst. Evol. Microbiol.">
        <title>The Global Catalogue of Microorganisms (GCM) 10K type strain sequencing project: providing services to taxonomists for standard genome sequencing and annotation.</title>
        <authorList>
            <consortium name="The Broad Institute Genomics Platform"/>
            <consortium name="The Broad Institute Genome Sequencing Center for Infectious Disease"/>
            <person name="Wu L."/>
            <person name="Ma J."/>
        </authorList>
    </citation>
    <scope>NUCLEOTIDE SEQUENCE [LARGE SCALE GENOMIC DNA]</scope>
    <source>
        <strain evidence="1 2">CGMCC 1.12125</strain>
    </source>
</reference>
<protein>
    <recommendedName>
        <fullName evidence="3">Halobacterial output domain-containing protein</fullName>
    </recommendedName>
</protein>
<keyword evidence="2" id="KW-1185">Reference proteome</keyword>
<comment type="caution">
    <text evidence="1">The sequence shown here is derived from an EMBL/GenBank/DDBJ whole genome shotgun (WGS) entry which is preliminary data.</text>
</comment>
<evidence type="ECO:0000313" key="1">
    <source>
        <dbReference type="EMBL" id="MFD1589335.1"/>
    </source>
</evidence>
<organism evidence="1 2">
    <name type="scientific">Halorientalis brevis</name>
    <dbReference type="NCBI Taxonomy" id="1126241"/>
    <lineage>
        <taxon>Archaea</taxon>
        <taxon>Methanobacteriati</taxon>
        <taxon>Methanobacteriota</taxon>
        <taxon>Stenosarchaea group</taxon>
        <taxon>Halobacteria</taxon>
        <taxon>Halobacteriales</taxon>
        <taxon>Haloarculaceae</taxon>
        <taxon>Halorientalis</taxon>
    </lineage>
</organism>